<dbReference type="Proteomes" id="UP001567538">
    <property type="component" value="Unassembled WGS sequence"/>
</dbReference>
<keyword evidence="3" id="KW-1185">Reference proteome</keyword>
<reference evidence="2 3" key="1">
    <citation type="submission" date="2024-06" db="EMBL/GenBank/DDBJ databases">
        <title>A chromosome level genome sequence of Diviner's sage (Salvia divinorum).</title>
        <authorList>
            <person name="Ford S.A."/>
            <person name="Ro D.-K."/>
            <person name="Ness R.W."/>
            <person name="Phillips M.A."/>
        </authorList>
    </citation>
    <scope>NUCLEOTIDE SEQUENCE [LARGE SCALE GENOMIC DNA]</scope>
    <source>
        <strain evidence="2">SAF-2024a</strain>
        <tissue evidence="2">Leaf</tissue>
    </source>
</reference>
<evidence type="ECO:0000313" key="3">
    <source>
        <dbReference type="Proteomes" id="UP001567538"/>
    </source>
</evidence>
<comment type="caution">
    <text evidence="2">The sequence shown here is derived from an EMBL/GenBank/DDBJ whole genome shotgun (WGS) entry which is preliminary data.</text>
</comment>
<name>A0ABD1I2M3_SALDI</name>
<sequence length="120" mass="14013">MIRNAKFSRQIQKFSFFQKNFSDSKTLSFSSTIPTKPSNSIKKSLATPSTKNSISAEMKFNDFISRCLLTHKDDLFLRERLQIGLSPQPVRRNAAKRLNHVESDDQRLHQLREPRYDVVR</sequence>
<gene>
    <name evidence="2" type="ORF">AAHA92_05118</name>
</gene>
<feature type="compositionally biased region" description="Basic and acidic residues" evidence="1">
    <location>
        <begin position="99"/>
        <end position="120"/>
    </location>
</feature>
<accession>A0ABD1I2M3</accession>
<dbReference type="EMBL" id="JBEAFC010000003">
    <property type="protein sequence ID" value="KAL1562550.1"/>
    <property type="molecule type" value="Genomic_DNA"/>
</dbReference>
<evidence type="ECO:0000313" key="2">
    <source>
        <dbReference type="EMBL" id="KAL1562550.1"/>
    </source>
</evidence>
<proteinExistence type="predicted"/>
<feature type="region of interest" description="Disordered" evidence="1">
    <location>
        <begin position="97"/>
        <end position="120"/>
    </location>
</feature>
<dbReference type="AlphaFoldDB" id="A0ABD1I2M3"/>
<evidence type="ECO:0000256" key="1">
    <source>
        <dbReference type="SAM" id="MobiDB-lite"/>
    </source>
</evidence>
<protein>
    <submittedName>
        <fullName evidence="2">Pentatricopeptide repeat-containing protein, mitochondrial-like protein</fullName>
    </submittedName>
</protein>
<organism evidence="2 3">
    <name type="scientific">Salvia divinorum</name>
    <name type="common">Maria pastora</name>
    <name type="synonym">Diviner's sage</name>
    <dbReference type="NCBI Taxonomy" id="28513"/>
    <lineage>
        <taxon>Eukaryota</taxon>
        <taxon>Viridiplantae</taxon>
        <taxon>Streptophyta</taxon>
        <taxon>Embryophyta</taxon>
        <taxon>Tracheophyta</taxon>
        <taxon>Spermatophyta</taxon>
        <taxon>Magnoliopsida</taxon>
        <taxon>eudicotyledons</taxon>
        <taxon>Gunneridae</taxon>
        <taxon>Pentapetalae</taxon>
        <taxon>asterids</taxon>
        <taxon>lamiids</taxon>
        <taxon>Lamiales</taxon>
        <taxon>Lamiaceae</taxon>
        <taxon>Nepetoideae</taxon>
        <taxon>Mentheae</taxon>
        <taxon>Salviinae</taxon>
        <taxon>Salvia</taxon>
        <taxon>Salvia subgen. Calosphace</taxon>
    </lineage>
</organism>